<dbReference type="Pfam" id="PF01564">
    <property type="entry name" value="Spermine_synth"/>
    <property type="match status" value="1"/>
</dbReference>
<dbReference type="CDD" id="cd02440">
    <property type="entry name" value="AdoMet_MTases"/>
    <property type="match status" value="1"/>
</dbReference>
<dbReference type="InterPro" id="IPR035246">
    <property type="entry name" value="Spermidine_synt_N"/>
</dbReference>
<dbReference type="EC" id="2.5.1.16" evidence="4"/>
<feature type="binding site" evidence="4">
    <location>
        <position position="118"/>
    </location>
    <ligand>
        <name>S-methyl-5'-thioadenosine</name>
        <dbReference type="ChEBI" id="CHEBI:17509"/>
    </ligand>
</feature>
<dbReference type="InterPro" id="IPR030374">
    <property type="entry name" value="PABS"/>
</dbReference>
<comment type="caution">
    <text evidence="9">The sequence shown here is derived from an EMBL/GenBank/DDBJ whole genome shotgun (WGS) entry which is preliminary data.</text>
</comment>
<keyword evidence="4 7" id="KW-0745">Spermidine biosynthesis</keyword>
<feature type="domain" description="PABS" evidence="8">
    <location>
        <begin position="13"/>
        <end position="248"/>
    </location>
</feature>
<comment type="subunit">
    <text evidence="4">Homodimer or homotetramer.</text>
</comment>
<dbReference type="NCBIfam" id="NF037959">
    <property type="entry name" value="MFS_SpdSyn"/>
    <property type="match status" value="1"/>
</dbReference>
<dbReference type="Proteomes" id="UP000058636">
    <property type="component" value="Unassembled WGS sequence"/>
</dbReference>
<gene>
    <name evidence="4" type="primary">speE</name>
    <name evidence="9" type="ORF">XD57_0572</name>
</gene>
<dbReference type="InterPro" id="IPR029063">
    <property type="entry name" value="SAM-dependent_MTases_sf"/>
</dbReference>
<comment type="pathway">
    <text evidence="4">Amine and polyamine biosynthesis; spermidine biosynthesis; spermidine from putrescine: step 1/1.</text>
</comment>
<dbReference type="PATRIC" id="fig|93930.3.peg.1416"/>
<proteinExistence type="inferred from homology"/>
<dbReference type="PANTHER" id="PTHR11558">
    <property type="entry name" value="SPERMIDINE/SPERMINE SYNTHASE"/>
    <property type="match status" value="1"/>
</dbReference>
<feature type="binding site" evidence="4">
    <location>
        <position position="74"/>
    </location>
    <ligand>
        <name>spermidine</name>
        <dbReference type="ChEBI" id="CHEBI:57834"/>
    </ligand>
</feature>
<dbReference type="InterPro" id="IPR001045">
    <property type="entry name" value="Spermi_synthase"/>
</dbReference>
<evidence type="ECO:0000256" key="1">
    <source>
        <dbReference type="ARBA" id="ARBA00007867"/>
    </source>
</evidence>
<evidence type="ECO:0000256" key="5">
    <source>
        <dbReference type="PROSITE-ProRule" id="PRU00354"/>
    </source>
</evidence>
<comment type="similarity">
    <text evidence="1 4 6">Belongs to the spermidine/spermine synthase family.</text>
</comment>
<dbReference type="PANTHER" id="PTHR11558:SF11">
    <property type="entry name" value="SPERMIDINE SYNTHASE"/>
    <property type="match status" value="1"/>
</dbReference>
<dbReference type="InterPro" id="IPR030373">
    <property type="entry name" value="PABS_CS"/>
</dbReference>
<dbReference type="GO" id="GO:0005829">
    <property type="term" value="C:cytosol"/>
    <property type="evidence" value="ECO:0007669"/>
    <property type="project" value="TreeGrafter"/>
</dbReference>
<evidence type="ECO:0000256" key="6">
    <source>
        <dbReference type="RuleBase" id="RU003836"/>
    </source>
</evidence>
<dbReference type="UniPathway" id="UPA00248">
    <property type="reaction ID" value="UER00314"/>
</dbReference>
<dbReference type="Gene3D" id="2.30.140.10">
    <property type="entry name" value="Spermidine synthase, tetramerisation domain"/>
    <property type="match status" value="1"/>
</dbReference>
<reference evidence="9 10" key="1">
    <citation type="journal article" date="2015" name="MBio">
        <title>Genome-Resolved Metagenomic Analysis Reveals Roles for Candidate Phyla and Other Microbial Community Members in Biogeochemical Transformations in Oil Reservoirs.</title>
        <authorList>
            <person name="Hu P."/>
            <person name="Tom L."/>
            <person name="Singh A."/>
            <person name="Thomas B.C."/>
            <person name="Baker B.J."/>
            <person name="Piceno Y.M."/>
            <person name="Andersen G.L."/>
            <person name="Banfield J.F."/>
        </authorList>
    </citation>
    <scope>NUCLEOTIDE SEQUENCE [LARGE SCALE GENOMIC DNA]</scope>
    <source>
        <strain evidence="9">46_26</strain>
    </source>
</reference>
<dbReference type="InterPro" id="IPR037163">
    <property type="entry name" value="Spermidine_synt_N_sf"/>
</dbReference>
<dbReference type="Pfam" id="PF17284">
    <property type="entry name" value="Spermine_synt_N"/>
    <property type="match status" value="1"/>
</dbReference>
<dbReference type="PROSITE" id="PS01330">
    <property type="entry name" value="PABS_1"/>
    <property type="match status" value="1"/>
</dbReference>
<evidence type="ECO:0000313" key="9">
    <source>
        <dbReference type="EMBL" id="KUK23342.1"/>
    </source>
</evidence>
<organism evidence="9 10">
    <name type="scientific">Thermotoga petrophila</name>
    <dbReference type="NCBI Taxonomy" id="93929"/>
    <lineage>
        <taxon>Bacteria</taxon>
        <taxon>Thermotogati</taxon>
        <taxon>Thermotogota</taxon>
        <taxon>Thermotogae</taxon>
        <taxon>Thermotogales</taxon>
        <taxon>Thermotogaceae</taxon>
        <taxon>Thermotoga</taxon>
    </lineage>
</organism>
<comment type="catalytic activity">
    <reaction evidence="4 7">
        <text>S-adenosyl 3-(methylsulfanyl)propylamine + putrescine = S-methyl-5'-thioadenosine + spermidine + H(+)</text>
        <dbReference type="Rhea" id="RHEA:12721"/>
        <dbReference type="ChEBI" id="CHEBI:15378"/>
        <dbReference type="ChEBI" id="CHEBI:17509"/>
        <dbReference type="ChEBI" id="CHEBI:57443"/>
        <dbReference type="ChEBI" id="CHEBI:57834"/>
        <dbReference type="ChEBI" id="CHEBI:326268"/>
        <dbReference type="EC" id="2.5.1.16"/>
    </reaction>
</comment>
<dbReference type="EMBL" id="LGFG01000031">
    <property type="protein sequence ID" value="KUK23342.1"/>
    <property type="molecule type" value="Genomic_DNA"/>
</dbReference>
<evidence type="ECO:0000256" key="7">
    <source>
        <dbReference type="RuleBase" id="RU003837"/>
    </source>
</evidence>
<comment type="function">
    <text evidence="4">Catalyzes the irreversible transfer of a propylamine group from the amino donor S-adenosylmethioninamine (decarboxy-AdoMet) to putrescine (1,4-diaminobutane) to yield spermidine.</text>
</comment>
<evidence type="ECO:0000259" key="8">
    <source>
        <dbReference type="PROSITE" id="PS51006"/>
    </source>
</evidence>
<evidence type="ECO:0000256" key="4">
    <source>
        <dbReference type="HAMAP-Rule" id="MF_00198"/>
    </source>
</evidence>
<feature type="binding site" evidence="4">
    <location>
        <position position="43"/>
    </location>
    <ligand>
        <name>S-methyl-5'-thioadenosine</name>
        <dbReference type="ChEBI" id="CHEBI:17509"/>
    </ligand>
</feature>
<dbReference type="NCBIfam" id="TIGR00417">
    <property type="entry name" value="speE"/>
    <property type="match status" value="1"/>
</dbReference>
<feature type="active site" description="Proton acceptor" evidence="4 5">
    <location>
        <position position="167"/>
    </location>
</feature>
<feature type="binding site" evidence="4">
    <location>
        <begin position="167"/>
        <end position="170"/>
    </location>
    <ligand>
        <name>spermidine</name>
        <dbReference type="ChEBI" id="CHEBI:57834"/>
    </ligand>
</feature>
<evidence type="ECO:0000256" key="2">
    <source>
        <dbReference type="ARBA" id="ARBA00022679"/>
    </source>
</evidence>
<dbReference type="Gene3D" id="3.40.50.150">
    <property type="entry name" value="Vaccinia Virus protein VP39"/>
    <property type="match status" value="1"/>
</dbReference>
<feature type="binding site" evidence="4">
    <location>
        <begin position="149"/>
        <end position="150"/>
    </location>
    <ligand>
        <name>S-methyl-5'-thioadenosine</name>
        <dbReference type="ChEBI" id="CHEBI:17509"/>
    </ligand>
</feature>
<dbReference type="GO" id="GO:0004766">
    <property type="term" value="F:spermidine synthase activity"/>
    <property type="evidence" value="ECO:0007669"/>
    <property type="project" value="UniProtKB-UniRule"/>
</dbReference>
<keyword evidence="2 4" id="KW-0808">Transferase</keyword>
<dbReference type="AlphaFoldDB" id="A0A101ERH1"/>
<dbReference type="PROSITE" id="PS51006">
    <property type="entry name" value="PABS_2"/>
    <property type="match status" value="1"/>
</dbReference>
<dbReference type="NCBIfam" id="NF002010">
    <property type="entry name" value="PRK00811.1"/>
    <property type="match status" value="1"/>
</dbReference>
<keyword evidence="3 4" id="KW-0620">Polyamine biosynthesis</keyword>
<dbReference type="HAMAP" id="MF_00198">
    <property type="entry name" value="Spermidine_synth"/>
    <property type="match status" value="1"/>
</dbReference>
<dbReference type="SUPFAM" id="SSF53335">
    <property type="entry name" value="S-adenosyl-L-methionine-dependent methyltransferases"/>
    <property type="match status" value="1"/>
</dbReference>
<protein>
    <recommendedName>
        <fullName evidence="4">Polyamine aminopropyltransferase</fullName>
    </recommendedName>
    <alternativeName>
        <fullName evidence="4">Putrescine aminopropyltransferase</fullName>
        <shortName evidence="4">PAPT</shortName>
    </alternativeName>
    <alternativeName>
        <fullName evidence="4">Spermidine synthase</fullName>
        <shortName evidence="4">SPDS</shortName>
        <shortName evidence="4">SPDSY</shortName>
        <ecNumber evidence="4">2.5.1.16</ecNumber>
    </alternativeName>
</protein>
<dbReference type="GO" id="GO:0008295">
    <property type="term" value="P:spermidine biosynthetic process"/>
    <property type="evidence" value="ECO:0007669"/>
    <property type="project" value="UniProtKB-UniRule"/>
</dbReference>
<sequence>MKEFERDLQPRQHLWYFEYYTGNNVGLFMKINRMIYSGQSDIQRIDIFENPDLGVVFSLDGITMTTEKDEFMYHEMLAHVPMFLHPNPKKVLIIGGGDGGTLREVLKHDSVEKAVLCEVDGLVIEAARKYLKQTSCGFDDPRTEIVIANGAEYVRKFKNEFDVIIIDSTDPTAGQGGHLFTEEFYQACYDALKEDGVFSAETEDPFYDIGWFKLAYKRISKVFPITKVYLGFMTTYPSGMWSYTFASKGIDPIKDFNPEKVKNFNKELKYYNEEVHVASFALPNFVKKELGLM</sequence>
<evidence type="ECO:0000256" key="3">
    <source>
        <dbReference type="ARBA" id="ARBA00023115"/>
    </source>
</evidence>
<evidence type="ECO:0000313" key="10">
    <source>
        <dbReference type="Proteomes" id="UP000058636"/>
    </source>
</evidence>
<feature type="binding site" evidence="4">
    <location>
        <position position="98"/>
    </location>
    <ligand>
        <name>spermidine</name>
        <dbReference type="ChEBI" id="CHEBI:57834"/>
    </ligand>
</feature>
<accession>A0A101ERH1</accession>
<comment type="caution">
    <text evidence="4">Lacks conserved residue(s) required for the propagation of feature annotation.</text>
</comment>
<name>A0A101ERH1_9THEM</name>